<dbReference type="InterPro" id="IPR047057">
    <property type="entry name" value="MerR_fam"/>
</dbReference>
<dbReference type="GO" id="GO:0031419">
    <property type="term" value="F:cobalamin binding"/>
    <property type="evidence" value="ECO:0007669"/>
    <property type="project" value="InterPro"/>
</dbReference>
<dbReference type="Proteomes" id="UP001387110">
    <property type="component" value="Unassembled WGS sequence"/>
</dbReference>
<evidence type="ECO:0000313" key="7">
    <source>
        <dbReference type="EMBL" id="KTR26545.1"/>
    </source>
</evidence>
<dbReference type="GO" id="GO:0003677">
    <property type="term" value="F:DNA binding"/>
    <property type="evidence" value="ECO:0007669"/>
    <property type="project" value="UniProtKB-KW"/>
</dbReference>
<dbReference type="GeneID" id="90837075"/>
<proteinExistence type="predicted"/>
<gene>
    <name evidence="6" type="ORF">AS033_04770</name>
    <name evidence="7" type="ORF">RSA11_09920</name>
    <name evidence="8" type="ORF">SZL87_02485</name>
</gene>
<dbReference type="InterPro" id="IPR036594">
    <property type="entry name" value="Meth_synthase_dom"/>
</dbReference>
<dbReference type="Pfam" id="PF02310">
    <property type="entry name" value="B12-binding"/>
    <property type="match status" value="1"/>
</dbReference>
<dbReference type="Proteomes" id="UP000072605">
    <property type="component" value="Unassembled WGS sequence"/>
</dbReference>
<dbReference type="PROSITE" id="PS51332">
    <property type="entry name" value="B12_BINDING"/>
    <property type="match status" value="1"/>
</dbReference>
<keyword evidence="2" id="KW-0238">DNA-binding</keyword>
<dbReference type="Gene3D" id="1.10.1660.10">
    <property type="match status" value="1"/>
</dbReference>
<dbReference type="InterPro" id="IPR009061">
    <property type="entry name" value="DNA-bd_dom_put_sf"/>
</dbReference>
<evidence type="ECO:0000313" key="11">
    <source>
        <dbReference type="Proteomes" id="UP001387110"/>
    </source>
</evidence>
<dbReference type="Gene3D" id="1.10.1240.10">
    <property type="entry name" value="Methionine synthase domain"/>
    <property type="match status" value="1"/>
</dbReference>
<organism evidence="6 9">
    <name type="scientific">Exiguobacterium indicum</name>
    <dbReference type="NCBI Taxonomy" id="296995"/>
    <lineage>
        <taxon>Bacteria</taxon>
        <taxon>Bacillati</taxon>
        <taxon>Bacillota</taxon>
        <taxon>Bacilli</taxon>
        <taxon>Bacillales</taxon>
        <taxon>Bacillales Family XII. Incertae Sedis</taxon>
        <taxon>Exiguobacterium</taxon>
    </lineage>
</organism>
<dbReference type="CDD" id="cd02065">
    <property type="entry name" value="B12-binding_like"/>
    <property type="match status" value="1"/>
</dbReference>
<dbReference type="EMBL" id="JBAWKY010000001">
    <property type="protein sequence ID" value="MEI4461287.1"/>
    <property type="molecule type" value="Genomic_DNA"/>
</dbReference>
<evidence type="ECO:0000259" key="5">
    <source>
        <dbReference type="PROSITE" id="PS51332"/>
    </source>
</evidence>
<reference evidence="8 11" key="3">
    <citation type="submission" date="2023-12" db="EMBL/GenBank/DDBJ databases">
        <authorList>
            <person name="Easwaran N."/>
            <person name="Lazarus H.P.S."/>
        </authorList>
    </citation>
    <scope>NUCLEOTIDE SEQUENCE [LARGE SCALE GENOMIC DNA]</scope>
    <source>
        <strain evidence="8 11">VIT-2023</strain>
    </source>
</reference>
<evidence type="ECO:0000256" key="1">
    <source>
        <dbReference type="ARBA" id="ARBA00023015"/>
    </source>
</evidence>
<dbReference type="GO" id="GO:0046872">
    <property type="term" value="F:metal ion binding"/>
    <property type="evidence" value="ECO:0007669"/>
    <property type="project" value="InterPro"/>
</dbReference>
<name>A0A0V8GKB7_9BACL</name>
<protein>
    <submittedName>
        <fullName evidence="8">B12-binding domain-containing protein</fullName>
    </submittedName>
    <submittedName>
        <fullName evidence="6">MerR family transcriptional regulator</fullName>
    </submittedName>
</protein>
<comment type="caution">
    <text evidence="6">The sequence shown here is derived from an EMBL/GenBank/DDBJ whole genome shotgun (WGS) entry which is preliminary data.</text>
</comment>
<dbReference type="PANTHER" id="PTHR30204">
    <property type="entry name" value="REDOX-CYCLING DRUG-SENSING TRANSCRIPTIONAL ACTIVATOR SOXR"/>
    <property type="match status" value="1"/>
</dbReference>
<dbReference type="SUPFAM" id="SSF46955">
    <property type="entry name" value="Putative DNA-binding domain"/>
    <property type="match status" value="1"/>
</dbReference>
<dbReference type="Pfam" id="PF13411">
    <property type="entry name" value="MerR_1"/>
    <property type="match status" value="1"/>
</dbReference>
<dbReference type="RefSeq" id="WP_023468657.1">
    <property type="nucleotide sequence ID" value="NZ_FMYN01000001.1"/>
</dbReference>
<dbReference type="Proteomes" id="UP000053797">
    <property type="component" value="Unassembled WGS sequence"/>
</dbReference>
<keyword evidence="11" id="KW-1185">Reference proteome</keyword>
<dbReference type="EMBL" id="LNQL01000001">
    <property type="protein sequence ID" value="KSU50699.1"/>
    <property type="molecule type" value="Genomic_DNA"/>
</dbReference>
<dbReference type="InterPro" id="IPR000551">
    <property type="entry name" value="MerR-type_HTH_dom"/>
</dbReference>
<dbReference type="Gene3D" id="3.40.50.280">
    <property type="entry name" value="Cobalamin-binding domain"/>
    <property type="match status" value="1"/>
</dbReference>
<dbReference type="AlphaFoldDB" id="A0A0V8GKB7"/>
<keyword evidence="3" id="KW-0804">Transcription</keyword>
<dbReference type="SMART" id="SM00422">
    <property type="entry name" value="HTH_MERR"/>
    <property type="match status" value="1"/>
</dbReference>
<dbReference type="PANTHER" id="PTHR30204:SF67">
    <property type="entry name" value="HTH-TYPE TRANSCRIPTIONAL REGULATOR MLRA-RELATED"/>
    <property type="match status" value="1"/>
</dbReference>
<evidence type="ECO:0000256" key="3">
    <source>
        <dbReference type="ARBA" id="ARBA00023163"/>
    </source>
</evidence>
<dbReference type="InterPro" id="IPR003759">
    <property type="entry name" value="Cbl-bd_cap"/>
</dbReference>
<evidence type="ECO:0000313" key="10">
    <source>
        <dbReference type="Proteomes" id="UP000072605"/>
    </source>
</evidence>
<dbReference type="GO" id="GO:0003700">
    <property type="term" value="F:DNA-binding transcription factor activity"/>
    <property type="evidence" value="ECO:0007669"/>
    <property type="project" value="InterPro"/>
</dbReference>
<dbReference type="CDD" id="cd01104">
    <property type="entry name" value="HTH_MlrA-CarA"/>
    <property type="match status" value="1"/>
</dbReference>
<feature type="domain" description="B12-binding" evidence="5">
    <location>
        <begin position="171"/>
        <end position="294"/>
    </location>
</feature>
<accession>A0A0V8GKB7</accession>
<evidence type="ECO:0000313" key="9">
    <source>
        <dbReference type="Proteomes" id="UP000053797"/>
    </source>
</evidence>
<keyword evidence="1" id="KW-0805">Transcription regulation</keyword>
<dbReference type="InterPro" id="IPR036724">
    <property type="entry name" value="Cobalamin-bd_sf"/>
</dbReference>
<dbReference type="SUPFAM" id="SSF52242">
    <property type="entry name" value="Cobalamin (vitamin B12)-binding domain"/>
    <property type="match status" value="1"/>
</dbReference>
<dbReference type="PROSITE" id="PS50937">
    <property type="entry name" value="HTH_MERR_2"/>
    <property type="match status" value="1"/>
</dbReference>
<dbReference type="InterPro" id="IPR006158">
    <property type="entry name" value="Cobalamin-bd"/>
</dbReference>
<feature type="domain" description="HTH merR-type" evidence="4">
    <location>
        <begin position="5"/>
        <end position="74"/>
    </location>
</feature>
<sequence>MDRGKYNIKAVAALVGLNPTTIRAWERRYQVLDPDRSESGHRIYSDNDVAKLRWIVDKQKEGLSVSKAIQLYEMPVNRAEVPHDYGVELRDQLFQALTNFEERHAHDIMNKAFSMFSFDKVIQDIVGPLLHEIGVKWESGEITIAHEHFATAFLRARLSTLSLQMPINPFLPRIVCVCAPEEEHELGLLFFTLYLRQSGFDVIFLGSGIPVQDLVTVTHQLQPKAVILSCTLSDHLPLLDEALARLMSDFPDLEIGLGGYAVDQLPERYGPHLLGADDQSWKSWLSRLTPTTGV</sequence>
<evidence type="ECO:0000259" key="4">
    <source>
        <dbReference type="PROSITE" id="PS50937"/>
    </source>
</evidence>
<dbReference type="EMBL" id="LDQV01000023">
    <property type="protein sequence ID" value="KTR26545.1"/>
    <property type="molecule type" value="Genomic_DNA"/>
</dbReference>
<reference evidence="6 9" key="1">
    <citation type="journal article" date="2015" name="Int. J. Syst. Evol. Microbiol.">
        <title>Exiguobacterium enclense sp. nov., isolated from sediment.</title>
        <authorList>
            <person name="Dastager S.G."/>
            <person name="Mawlankar R."/>
            <person name="Sonalkar V.V."/>
            <person name="Thorat M.N."/>
            <person name="Mual P."/>
            <person name="Verma A."/>
            <person name="Krishnamurthi S."/>
            <person name="Tang S.K."/>
            <person name="Li W.J."/>
        </authorList>
    </citation>
    <scope>NUCLEOTIDE SEQUENCE [LARGE SCALE GENOMIC DNA]</scope>
    <source>
        <strain evidence="6 9">NIO-1109</strain>
    </source>
</reference>
<evidence type="ECO:0000313" key="6">
    <source>
        <dbReference type="EMBL" id="KSU50699.1"/>
    </source>
</evidence>
<reference evidence="7 10" key="2">
    <citation type="journal article" date="2016" name="Front. Microbiol.">
        <title>Genomic Resource of Rice Seed Associated Bacteria.</title>
        <authorList>
            <person name="Midha S."/>
            <person name="Bansal K."/>
            <person name="Sharma S."/>
            <person name="Kumar N."/>
            <person name="Patil P.P."/>
            <person name="Chaudhry V."/>
            <person name="Patil P.B."/>
        </authorList>
    </citation>
    <scope>NUCLEOTIDE SEQUENCE [LARGE SCALE GENOMIC DNA]</scope>
    <source>
        <strain evidence="7 10">RSA11</strain>
    </source>
</reference>
<dbReference type="OrthoDB" id="9800334at2"/>
<evidence type="ECO:0000256" key="2">
    <source>
        <dbReference type="ARBA" id="ARBA00023125"/>
    </source>
</evidence>
<dbReference type="Pfam" id="PF02607">
    <property type="entry name" value="B12-binding_2"/>
    <property type="match status" value="1"/>
</dbReference>
<evidence type="ECO:0000313" key="8">
    <source>
        <dbReference type="EMBL" id="MEI4461287.1"/>
    </source>
</evidence>